<evidence type="ECO:0000313" key="8">
    <source>
        <dbReference type="Proteomes" id="UP000004358"/>
    </source>
</evidence>
<evidence type="ECO:0000256" key="1">
    <source>
        <dbReference type="ARBA" id="ARBA00001966"/>
    </source>
</evidence>
<dbReference type="Pfam" id="PF04055">
    <property type="entry name" value="Radical_SAM"/>
    <property type="match status" value="1"/>
</dbReference>
<dbReference type="PANTHER" id="PTHR11228:SF22">
    <property type="entry name" value="PEPTIDE BIOSYNTHESIS PROTEIN YYDG-RELATED"/>
    <property type="match status" value="1"/>
</dbReference>
<evidence type="ECO:0000259" key="6">
    <source>
        <dbReference type="PROSITE" id="PS51918"/>
    </source>
</evidence>
<gene>
    <name evidence="7" type="ORF">DSM3645_22239</name>
</gene>
<dbReference type="SFLD" id="SFLDG01067">
    <property type="entry name" value="SPASM/twitch_domain_containing"/>
    <property type="match status" value="1"/>
</dbReference>
<dbReference type="STRING" id="314230.DSM3645_22239"/>
<dbReference type="PROSITE" id="PS51918">
    <property type="entry name" value="RADICAL_SAM"/>
    <property type="match status" value="1"/>
</dbReference>
<dbReference type="eggNOG" id="COG0535">
    <property type="taxonomic scope" value="Bacteria"/>
</dbReference>
<evidence type="ECO:0000256" key="4">
    <source>
        <dbReference type="ARBA" id="ARBA00023004"/>
    </source>
</evidence>
<dbReference type="Proteomes" id="UP000004358">
    <property type="component" value="Unassembled WGS sequence"/>
</dbReference>
<dbReference type="GO" id="GO:0051536">
    <property type="term" value="F:iron-sulfur cluster binding"/>
    <property type="evidence" value="ECO:0007669"/>
    <property type="project" value="UniProtKB-KW"/>
</dbReference>
<dbReference type="GO" id="GO:0046872">
    <property type="term" value="F:metal ion binding"/>
    <property type="evidence" value="ECO:0007669"/>
    <property type="project" value="UniProtKB-KW"/>
</dbReference>
<keyword evidence="5" id="KW-0411">Iron-sulfur</keyword>
<evidence type="ECO:0000313" key="7">
    <source>
        <dbReference type="EMBL" id="EAQ79906.1"/>
    </source>
</evidence>
<accession>A3ZUJ6</accession>
<sequence length="298" mass="32717">MPAGVLPQVVPSHLDALWFQVTGLRCNLACHHCFVSCHPKNNTFGFLSLADVESRLEEAAALGVKEFYFTGGEPFLHPQIVPILIAALAYGPVTVLTNGTVLKADWLQQLRDAEEQGIYSLEFRVSIDGFSPETNDPIRGEGTFVRAMRGVQLLVEHHFLPIITAVRTWSDADEPHIVAEFMQALKEIGYARPRIKLLPTLQIGAEESRSCGYADHDRITPEMWAGFDATQLVCEHSRVVSDRGVHVCPILIESPDSLLGQTLAQSLAPFEVSHGACFTCYQFGSICANPSSASGKDR</sequence>
<dbReference type="InterPro" id="IPR007197">
    <property type="entry name" value="rSAM"/>
</dbReference>
<dbReference type="SUPFAM" id="SSF102114">
    <property type="entry name" value="Radical SAM enzymes"/>
    <property type="match status" value="1"/>
</dbReference>
<dbReference type="AlphaFoldDB" id="A3ZUJ6"/>
<dbReference type="Gene3D" id="3.20.20.70">
    <property type="entry name" value="Aldolase class I"/>
    <property type="match status" value="1"/>
</dbReference>
<reference evidence="7 8" key="1">
    <citation type="submission" date="2006-02" db="EMBL/GenBank/DDBJ databases">
        <authorList>
            <person name="Amann R."/>
            <person name="Ferriera S."/>
            <person name="Johnson J."/>
            <person name="Kravitz S."/>
            <person name="Halpern A."/>
            <person name="Remington K."/>
            <person name="Beeson K."/>
            <person name="Tran B."/>
            <person name="Rogers Y.-H."/>
            <person name="Friedman R."/>
            <person name="Venter J.C."/>
        </authorList>
    </citation>
    <scope>NUCLEOTIDE SEQUENCE [LARGE SCALE GENOMIC DNA]</scope>
    <source>
        <strain evidence="7 8">DSM 3645</strain>
    </source>
</reference>
<evidence type="ECO:0000256" key="2">
    <source>
        <dbReference type="ARBA" id="ARBA00022691"/>
    </source>
</evidence>
<proteinExistence type="predicted"/>
<name>A3ZUJ6_9BACT</name>
<dbReference type="CDD" id="cd01335">
    <property type="entry name" value="Radical_SAM"/>
    <property type="match status" value="1"/>
</dbReference>
<feature type="domain" description="Radical SAM core" evidence="6">
    <location>
        <begin position="9"/>
        <end position="243"/>
    </location>
</feature>
<comment type="caution">
    <text evidence="7">The sequence shown here is derived from an EMBL/GenBank/DDBJ whole genome shotgun (WGS) entry which is preliminary data.</text>
</comment>
<dbReference type="HOGENOM" id="CLU_882429_0_0_0"/>
<protein>
    <submittedName>
        <fullName evidence="7">Radical SAM domain protein</fullName>
    </submittedName>
</protein>
<keyword evidence="2" id="KW-0949">S-adenosyl-L-methionine</keyword>
<dbReference type="InterPro" id="IPR050377">
    <property type="entry name" value="Radical_SAM_PqqE_MftC-like"/>
</dbReference>
<dbReference type="RefSeq" id="WP_002652347.1">
    <property type="nucleotide sequence ID" value="NZ_CH672376.1"/>
</dbReference>
<dbReference type="EMBL" id="AANZ01000012">
    <property type="protein sequence ID" value="EAQ79906.1"/>
    <property type="molecule type" value="Genomic_DNA"/>
</dbReference>
<dbReference type="InterPro" id="IPR013785">
    <property type="entry name" value="Aldolase_TIM"/>
</dbReference>
<evidence type="ECO:0000256" key="3">
    <source>
        <dbReference type="ARBA" id="ARBA00022723"/>
    </source>
</evidence>
<evidence type="ECO:0000256" key="5">
    <source>
        <dbReference type="ARBA" id="ARBA00023014"/>
    </source>
</evidence>
<organism evidence="7 8">
    <name type="scientific">Blastopirellula marina DSM 3645</name>
    <dbReference type="NCBI Taxonomy" id="314230"/>
    <lineage>
        <taxon>Bacteria</taxon>
        <taxon>Pseudomonadati</taxon>
        <taxon>Planctomycetota</taxon>
        <taxon>Planctomycetia</taxon>
        <taxon>Pirellulales</taxon>
        <taxon>Pirellulaceae</taxon>
        <taxon>Blastopirellula</taxon>
    </lineage>
</organism>
<dbReference type="SFLD" id="SFLDS00029">
    <property type="entry name" value="Radical_SAM"/>
    <property type="match status" value="1"/>
</dbReference>
<dbReference type="GO" id="GO:0003824">
    <property type="term" value="F:catalytic activity"/>
    <property type="evidence" value="ECO:0007669"/>
    <property type="project" value="InterPro"/>
</dbReference>
<dbReference type="InterPro" id="IPR058240">
    <property type="entry name" value="rSAM_sf"/>
</dbReference>
<keyword evidence="4" id="KW-0408">Iron</keyword>
<comment type="cofactor">
    <cofactor evidence="1">
        <name>[4Fe-4S] cluster</name>
        <dbReference type="ChEBI" id="CHEBI:49883"/>
    </cofactor>
</comment>
<dbReference type="PANTHER" id="PTHR11228">
    <property type="entry name" value="RADICAL SAM DOMAIN PROTEIN"/>
    <property type="match status" value="1"/>
</dbReference>
<keyword evidence="3" id="KW-0479">Metal-binding</keyword>